<keyword evidence="1" id="KW-0813">Transport</keyword>
<dbReference type="SUPFAM" id="SSF50952">
    <property type="entry name" value="Soluble quinoprotein glucose dehydrogenase"/>
    <property type="match status" value="1"/>
</dbReference>
<feature type="domain" description="Cytochrome c" evidence="8">
    <location>
        <begin position="854"/>
        <end position="949"/>
    </location>
</feature>
<evidence type="ECO:0000259" key="7">
    <source>
        <dbReference type="PROSITE" id="PS50093"/>
    </source>
</evidence>
<dbReference type="Gene3D" id="1.10.760.10">
    <property type="entry name" value="Cytochrome c-like domain"/>
    <property type="match status" value="1"/>
</dbReference>
<keyword evidence="10" id="KW-1185">Reference proteome</keyword>
<evidence type="ECO:0000256" key="2">
    <source>
        <dbReference type="ARBA" id="ARBA00022617"/>
    </source>
</evidence>
<feature type="binding site" description="covalent" evidence="6">
    <location>
        <position position="927"/>
    </location>
    <ligand>
        <name>heme c</name>
        <dbReference type="ChEBI" id="CHEBI:61717"/>
    </ligand>
</feature>
<dbReference type="Gene3D" id="2.120.10.30">
    <property type="entry name" value="TolB, C-terminal domain"/>
    <property type="match status" value="1"/>
</dbReference>
<evidence type="ECO:0000313" key="9">
    <source>
        <dbReference type="EMBL" id="RNI34237.1"/>
    </source>
</evidence>
<dbReference type="InterPro" id="IPR000601">
    <property type="entry name" value="PKD_dom"/>
</dbReference>
<feature type="binding site" description="covalent" evidence="6">
    <location>
        <position position="882"/>
    </location>
    <ligand>
        <name>heme c</name>
        <dbReference type="ChEBI" id="CHEBI:61717"/>
    </ligand>
</feature>
<keyword evidence="5 6" id="KW-0408">Iron</keyword>
<comment type="PTM">
    <text evidence="6">Binds 1 heme c group covalently per subunit.</text>
</comment>
<dbReference type="InterPro" id="IPR012938">
    <property type="entry name" value="Glc/Sorbosone_DH"/>
</dbReference>
<dbReference type="InterPro" id="IPR029010">
    <property type="entry name" value="ThuA-like"/>
</dbReference>
<dbReference type="Pfam" id="PF06283">
    <property type="entry name" value="ThuA"/>
    <property type="match status" value="1"/>
</dbReference>
<evidence type="ECO:0000256" key="4">
    <source>
        <dbReference type="ARBA" id="ARBA00022982"/>
    </source>
</evidence>
<dbReference type="GO" id="GO:0005506">
    <property type="term" value="F:iron ion binding"/>
    <property type="evidence" value="ECO:0007669"/>
    <property type="project" value="InterPro"/>
</dbReference>
<dbReference type="GO" id="GO:0009055">
    <property type="term" value="F:electron transfer activity"/>
    <property type="evidence" value="ECO:0007669"/>
    <property type="project" value="InterPro"/>
</dbReference>
<dbReference type="InterPro" id="IPR013783">
    <property type="entry name" value="Ig-like_fold"/>
</dbReference>
<evidence type="ECO:0000256" key="6">
    <source>
        <dbReference type="PIRSR" id="PIRSR602324-1"/>
    </source>
</evidence>
<name>A0A3M9NA96_9BACT</name>
<dbReference type="InterPro" id="IPR009056">
    <property type="entry name" value="Cyt_c-like_dom"/>
</dbReference>
<dbReference type="OrthoDB" id="9816308at2"/>
<dbReference type="SUPFAM" id="SSF49299">
    <property type="entry name" value="PKD domain"/>
    <property type="match status" value="1"/>
</dbReference>
<dbReference type="InterPro" id="IPR029062">
    <property type="entry name" value="Class_I_gatase-like"/>
</dbReference>
<dbReference type="PANTHER" id="PTHR40469:SF2">
    <property type="entry name" value="GALACTOSE-BINDING DOMAIN-LIKE SUPERFAMILY PROTEIN"/>
    <property type="match status" value="1"/>
</dbReference>
<dbReference type="PANTHER" id="PTHR40469">
    <property type="entry name" value="SECRETED GLYCOSYL HYDROLASE"/>
    <property type="match status" value="1"/>
</dbReference>
<reference evidence="9 10" key="1">
    <citation type="submission" date="2018-11" db="EMBL/GenBank/DDBJ databases">
        <title>Draft genome sequence of Ferruginibacter sp. BO-59.</title>
        <authorList>
            <person name="Im W.T."/>
        </authorList>
    </citation>
    <scope>NUCLEOTIDE SEQUENCE [LARGE SCALE GENOMIC DNA]</scope>
    <source>
        <strain evidence="9 10">BO-59</strain>
    </source>
</reference>
<dbReference type="PRINTS" id="PR00606">
    <property type="entry name" value="CYTCHROMECID"/>
</dbReference>
<dbReference type="AlphaFoldDB" id="A0A3M9NA96"/>
<evidence type="ECO:0000313" key="10">
    <source>
        <dbReference type="Proteomes" id="UP000267223"/>
    </source>
</evidence>
<feature type="binding site" description="covalent" evidence="6">
    <location>
        <position position="878"/>
    </location>
    <ligand>
        <name>heme c</name>
        <dbReference type="ChEBI" id="CHEBI:61717"/>
    </ligand>
</feature>
<evidence type="ECO:0000256" key="5">
    <source>
        <dbReference type="ARBA" id="ARBA00023004"/>
    </source>
</evidence>
<dbReference type="CDD" id="cd00146">
    <property type="entry name" value="PKD"/>
    <property type="match status" value="1"/>
</dbReference>
<dbReference type="Proteomes" id="UP000267223">
    <property type="component" value="Unassembled WGS sequence"/>
</dbReference>
<proteinExistence type="predicted"/>
<dbReference type="InterPro" id="IPR022409">
    <property type="entry name" value="PKD/Chitinase_dom"/>
</dbReference>
<dbReference type="Pfam" id="PF00801">
    <property type="entry name" value="PKD"/>
    <property type="match status" value="1"/>
</dbReference>
<dbReference type="Pfam" id="PF07995">
    <property type="entry name" value="GSDH"/>
    <property type="match status" value="1"/>
</dbReference>
<dbReference type="SUPFAM" id="SSF46626">
    <property type="entry name" value="Cytochrome c"/>
    <property type="match status" value="1"/>
</dbReference>
<dbReference type="PROSITE" id="PS50093">
    <property type="entry name" value="PKD"/>
    <property type="match status" value="1"/>
</dbReference>
<dbReference type="PROSITE" id="PS51007">
    <property type="entry name" value="CYTC"/>
    <property type="match status" value="1"/>
</dbReference>
<evidence type="ECO:0000256" key="1">
    <source>
        <dbReference type="ARBA" id="ARBA00022448"/>
    </source>
</evidence>
<sequence length="1142" mass="127421">MKSLSRLLYLPAFAFLMFFFSCNKRSGKPKLLVFTKTAGFHHASIEDGVKAIFRLGQENNFDVDTTSNSAIFNEDSLKKYAAVVFLSTTDNTDVLMTNYEKNAFQRYIEAGGGFVGVHAATDAGYHWGWYTRLVGANFNGHPEQQTASLHIVDKENISTKGLPDPWVRKDEWYNFKNLNKDVHVLITIDEKSYKGGTNGDNHPMAWYHDFDGGRAWYTELGHTPESYTDPLFLKHLLGGIKYAMDDNRELNYSKVKTPTIPAEDRFTKTQLVEGTFFEPTEMTILPNLDILVAQRRGEIMMYNHATKKVKQVGYLDVYWRTQHTPGVNAEEGLLGIQKDPNFEKNHYVYMYYSPSDTSVNRLSRFTFENDTINPKSEKIILQLYEQREICCHTGGSIAFDKNNLLYVSTGDNTTPFNEPGKGFNTYGFAPLDDRPGFEHYDDRRSAGNTNDLRGKILRIKINDDGSYSIPDGNLFPKGKDSTRPEIYVMGDRNPYRISVDQKTGFLYWGEVGPDANNDSLATRGPRGYDELNQARKAGFFGWPFFIADNLPYRPYDYATGKSGEPFDPQRPVNNSRNNTGLQVLPPAQPAYIWYPYAESKDFPQVGSGGRTTMAGPVYYTDMFPDSTRYPDYYNGKLFFYDWIRNWIKVVTMLPNGDFDNMEPFMSDTKFNNISDMEVGPDGRLYVLEYGTGWFAKNDNAGLARLDFNSGNRAPKISSLTVDKTSGELPLQIIASVKAVDPDKDPVSYIWHIGNQIQKKTTDPTLQYTLDKIGDYAISVDVTDDKNASSSSNTVNVYAGNTAPVVNVLINGNKTFYFPGNPVKYNVDITDKDDSTIDPHNLLVHADYSDQKDKVASTQGHQVFEREMAGKTLMLSLDCKGCHKVDSKSVGPAFISVAQRYQKNKDATSVLAEKIIKGGSGNWGEVAMAAHPELKESDAKQIVSWILSLADSDKKSKSLPQSGSVDATMNQPARDNGVLTIYAAYTDNGGNNTKPLMGSGSAELRSSKMTFEGVTKMEGYSKATFGGKTFLIIPAEGWFRIDSIDLSAITKASIMMGWQKPPVAGYTFEVHLDSPTGQKIGEFTFAGKNGPAPKDAKPQFAVITSSISPVNDGKMHNIYIVSKIADPSVKGMAALSSIEFFVK</sequence>
<accession>A0A3M9NA96</accession>
<keyword evidence="3 6" id="KW-0479">Metal-binding</keyword>
<protein>
    <submittedName>
        <fullName evidence="9">Crp/Fnr family transcriptional regulator</fullName>
    </submittedName>
</protein>
<dbReference type="InterPro" id="IPR011041">
    <property type="entry name" value="Quinoprot_gluc/sorb_DH_b-prop"/>
</dbReference>
<dbReference type="EMBL" id="RJJR01000014">
    <property type="protein sequence ID" value="RNI34237.1"/>
    <property type="molecule type" value="Genomic_DNA"/>
</dbReference>
<dbReference type="PROSITE" id="PS51257">
    <property type="entry name" value="PROKAR_LIPOPROTEIN"/>
    <property type="match status" value="1"/>
</dbReference>
<dbReference type="InterPro" id="IPR002324">
    <property type="entry name" value="Cyt_c_ID"/>
</dbReference>
<dbReference type="InterPro" id="IPR035986">
    <property type="entry name" value="PKD_dom_sf"/>
</dbReference>
<dbReference type="SMART" id="SM00089">
    <property type="entry name" value="PKD"/>
    <property type="match status" value="1"/>
</dbReference>
<keyword evidence="2 6" id="KW-0349">Heme</keyword>
<dbReference type="InterPro" id="IPR011042">
    <property type="entry name" value="6-blade_b-propeller_TolB-like"/>
</dbReference>
<dbReference type="SUPFAM" id="SSF52317">
    <property type="entry name" value="Class I glutamine amidotransferase-like"/>
    <property type="match status" value="1"/>
</dbReference>
<dbReference type="RefSeq" id="WP_123121779.1">
    <property type="nucleotide sequence ID" value="NZ_RJJR01000014.1"/>
</dbReference>
<dbReference type="Pfam" id="PF00034">
    <property type="entry name" value="Cytochrom_C"/>
    <property type="match status" value="1"/>
</dbReference>
<keyword evidence="4" id="KW-0249">Electron transport</keyword>
<comment type="caution">
    <text evidence="9">The sequence shown here is derived from an EMBL/GenBank/DDBJ whole genome shotgun (WGS) entry which is preliminary data.</text>
</comment>
<evidence type="ECO:0000259" key="8">
    <source>
        <dbReference type="PROSITE" id="PS51007"/>
    </source>
</evidence>
<dbReference type="Gene3D" id="2.60.40.10">
    <property type="entry name" value="Immunoglobulins"/>
    <property type="match status" value="1"/>
</dbReference>
<dbReference type="InterPro" id="IPR036909">
    <property type="entry name" value="Cyt_c-like_dom_sf"/>
</dbReference>
<dbReference type="Gene3D" id="3.40.50.880">
    <property type="match status" value="1"/>
</dbReference>
<gene>
    <name evidence="9" type="ORF">EFY79_16190</name>
</gene>
<organism evidence="9 10">
    <name type="scientific">Hanamia caeni</name>
    <dbReference type="NCBI Taxonomy" id="2294116"/>
    <lineage>
        <taxon>Bacteria</taxon>
        <taxon>Pseudomonadati</taxon>
        <taxon>Bacteroidota</taxon>
        <taxon>Chitinophagia</taxon>
        <taxon>Chitinophagales</taxon>
        <taxon>Chitinophagaceae</taxon>
        <taxon>Hanamia</taxon>
    </lineage>
</organism>
<dbReference type="GO" id="GO:0020037">
    <property type="term" value="F:heme binding"/>
    <property type="evidence" value="ECO:0007669"/>
    <property type="project" value="InterPro"/>
</dbReference>
<evidence type="ECO:0000256" key="3">
    <source>
        <dbReference type="ARBA" id="ARBA00022723"/>
    </source>
</evidence>
<feature type="domain" description="PKD" evidence="7">
    <location>
        <begin position="744"/>
        <end position="796"/>
    </location>
</feature>